<dbReference type="RefSeq" id="WP_116613208.1">
    <property type="nucleotide sequence ID" value="NZ_QEOB01000016.1"/>
</dbReference>
<evidence type="ECO:0000256" key="3">
    <source>
        <dbReference type="ARBA" id="ARBA00023239"/>
    </source>
</evidence>
<keyword evidence="6" id="KW-1185">Reference proteome</keyword>
<keyword evidence="2" id="KW-0479">Metal-binding</keyword>
<evidence type="ECO:0000313" key="6">
    <source>
        <dbReference type="Proteomes" id="UP000245712"/>
    </source>
</evidence>
<sequence length="266" mass="27978">MSAQSGSSAHHNRAKTRLAAGETVTAFMVELPGAGLVQLLAASGVDVLIFDMEHGPIDMNSLHAMVAATRGTPVTPVVRVPWTEPWLVKTALETGAMGINFPMISTPELARQAAESLRYPPNGSRGFAPSLAATRWGLSGPDYIRAADSEMLNVITVEDAQAVERLDEILAVPGIDVAAIASFDLSMSLGVPGQFDHPDVQALVHKAEEKILRAGVALGGVALDAQTAQCKRAAGYRMLLLAFDVMMIGQAARGIVEGATMPAAQR</sequence>
<comment type="similarity">
    <text evidence="1">Belongs to the HpcH/HpaI aldolase family.</text>
</comment>
<dbReference type="Proteomes" id="UP000245712">
    <property type="component" value="Unassembled WGS sequence"/>
</dbReference>
<organism evidence="5 6">
    <name type="scientific">Paraburkholderia unamae</name>
    <dbReference type="NCBI Taxonomy" id="219649"/>
    <lineage>
        <taxon>Bacteria</taxon>
        <taxon>Pseudomonadati</taxon>
        <taxon>Pseudomonadota</taxon>
        <taxon>Betaproteobacteria</taxon>
        <taxon>Burkholderiales</taxon>
        <taxon>Burkholderiaceae</taxon>
        <taxon>Paraburkholderia</taxon>
    </lineage>
</organism>
<dbReference type="EMBL" id="QEOB01000016">
    <property type="protein sequence ID" value="PVX76313.1"/>
    <property type="molecule type" value="Genomic_DNA"/>
</dbReference>
<dbReference type="InterPro" id="IPR040442">
    <property type="entry name" value="Pyrv_kinase-like_dom_sf"/>
</dbReference>
<dbReference type="PANTHER" id="PTHR30502">
    <property type="entry name" value="2-KETO-3-DEOXY-L-RHAMNONATE ALDOLASE"/>
    <property type="match status" value="1"/>
</dbReference>
<protein>
    <submittedName>
        <fullName evidence="5">4-hydroxy-2-oxoheptanedioate aldolase</fullName>
    </submittedName>
</protein>
<dbReference type="InterPro" id="IPR015813">
    <property type="entry name" value="Pyrv/PenolPyrv_kinase-like_dom"/>
</dbReference>
<dbReference type="PANTHER" id="PTHR30502:SF0">
    <property type="entry name" value="PHOSPHOENOLPYRUVATE CARBOXYLASE FAMILY PROTEIN"/>
    <property type="match status" value="1"/>
</dbReference>
<feature type="domain" description="HpcH/HpaI aldolase/citrate lyase" evidence="4">
    <location>
        <begin position="36"/>
        <end position="247"/>
    </location>
</feature>
<accession>A0ABX5KKF3</accession>
<dbReference type="Gene3D" id="3.20.20.60">
    <property type="entry name" value="Phosphoenolpyruvate-binding domains"/>
    <property type="match status" value="1"/>
</dbReference>
<reference evidence="5 6" key="1">
    <citation type="submission" date="2018-05" db="EMBL/GenBank/DDBJ databases">
        <title>Genomic Encyclopedia of Type Strains, Phase IV (KMG-V): Genome sequencing to study the core and pangenomes of soil and plant-associated prokaryotes.</title>
        <authorList>
            <person name="Whitman W."/>
        </authorList>
    </citation>
    <scope>NUCLEOTIDE SEQUENCE [LARGE SCALE GENOMIC DNA]</scope>
    <source>
        <strain evidence="5 6">SCZa-39</strain>
    </source>
</reference>
<evidence type="ECO:0000256" key="2">
    <source>
        <dbReference type="ARBA" id="ARBA00022723"/>
    </source>
</evidence>
<dbReference type="InterPro" id="IPR050251">
    <property type="entry name" value="HpcH-HpaI_aldolase"/>
</dbReference>
<evidence type="ECO:0000259" key="4">
    <source>
        <dbReference type="Pfam" id="PF03328"/>
    </source>
</evidence>
<dbReference type="SUPFAM" id="SSF51621">
    <property type="entry name" value="Phosphoenolpyruvate/pyruvate domain"/>
    <property type="match status" value="1"/>
</dbReference>
<evidence type="ECO:0000256" key="1">
    <source>
        <dbReference type="ARBA" id="ARBA00005568"/>
    </source>
</evidence>
<dbReference type="InterPro" id="IPR005000">
    <property type="entry name" value="Aldolase/citrate-lyase_domain"/>
</dbReference>
<evidence type="ECO:0000313" key="5">
    <source>
        <dbReference type="EMBL" id="PVX76313.1"/>
    </source>
</evidence>
<name>A0ABX5KKF3_9BURK</name>
<dbReference type="Pfam" id="PF03328">
    <property type="entry name" value="HpcH_HpaI"/>
    <property type="match status" value="1"/>
</dbReference>
<proteinExistence type="inferred from homology"/>
<gene>
    <name evidence="5" type="ORF">C7402_11698</name>
</gene>
<comment type="caution">
    <text evidence="5">The sequence shown here is derived from an EMBL/GenBank/DDBJ whole genome shotgun (WGS) entry which is preliminary data.</text>
</comment>
<keyword evidence="3" id="KW-0456">Lyase</keyword>